<gene>
    <name evidence="1" type="ORF">ACFQ2F_05695</name>
</gene>
<accession>A0ABW3JA13</accession>
<keyword evidence="2" id="KW-1185">Reference proteome</keyword>
<evidence type="ECO:0000313" key="1">
    <source>
        <dbReference type="EMBL" id="MFD0986586.1"/>
    </source>
</evidence>
<sequence>MACTAQPVKTVRGSKPIDAYVLLGSIIKRCWFSPEHPLLREKYVYHADVAPDGSKVQISVHEKKPDGRPGYGAYGIFFHEEGGRTVLNQENKRMPPPLAAKMRTDVERWHRGATDCNADMPAPTQADAPTHS</sequence>
<proteinExistence type="predicted"/>
<protein>
    <submittedName>
        <fullName evidence="1">Uncharacterized protein</fullName>
    </submittedName>
</protein>
<dbReference type="RefSeq" id="WP_379087004.1">
    <property type="nucleotide sequence ID" value="NZ_JBHTJO010000001.1"/>
</dbReference>
<reference evidence="2" key="1">
    <citation type="journal article" date="2019" name="Int. J. Syst. Evol. Microbiol.">
        <title>The Global Catalogue of Microorganisms (GCM) 10K type strain sequencing project: providing services to taxonomists for standard genome sequencing and annotation.</title>
        <authorList>
            <consortium name="The Broad Institute Genomics Platform"/>
            <consortium name="The Broad Institute Genome Sequencing Center for Infectious Disease"/>
            <person name="Wu L."/>
            <person name="Ma J."/>
        </authorList>
    </citation>
    <scope>NUCLEOTIDE SEQUENCE [LARGE SCALE GENOMIC DNA]</scope>
    <source>
        <strain evidence="2">CCUG 61697</strain>
    </source>
</reference>
<organism evidence="1 2">
    <name type="scientific">Methyloligella solikamskensis</name>
    <dbReference type="NCBI Taxonomy" id="1177756"/>
    <lineage>
        <taxon>Bacteria</taxon>
        <taxon>Pseudomonadati</taxon>
        <taxon>Pseudomonadota</taxon>
        <taxon>Alphaproteobacteria</taxon>
        <taxon>Hyphomicrobiales</taxon>
        <taxon>Hyphomicrobiaceae</taxon>
        <taxon>Methyloligella</taxon>
    </lineage>
</organism>
<name>A0ABW3JA13_9HYPH</name>
<dbReference type="Proteomes" id="UP001597102">
    <property type="component" value="Unassembled WGS sequence"/>
</dbReference>
<comment type="caution">
    <text evidence="1">The sequence shown here is derived from an EMBL/GenBank/DDBJ whole genome shotgun (WGS) entry which is preliminary data.</text>
</comment>
<evidence type="ECO:0000313" key="2">
    <source>
        <dbReference type="Proteomes" id="UP001597102"/>
    </source>
</evidence>
<dbReference type="EMBL" id="JBHTJO010000001">
    <property type="protein sequence ID" value="MFD0986586.1"/>
    <property type="molecule type" value="Genomic_DNA"/>
</dbReference>